<comment type="subcellular location">
    <subcellularLocation>
        <location evidence="1">Cell membrane</location>
        <topology evidence="1">Multi-pass membrane protein</topology>
    </subcellularLocation>
</comment>
<evidence type="ECO:0000256" key="12">
    <source>
        <dbReference type="RuleBase" id="RU000688"/>
    </source>
</evidence>
<evidence type="ECO:0000256" key="6">
    <source>
        <dbReference type="ARBA" id="ARBA00023040"/>
    </source>
</evidence>
<keyword evidence="3" id="KW-1003">Cell membrane</keyword>
<gene>
    <name evidence="15" type="primary">PK1-R</name>
    <name evidence="15" type="ORF">NPIL_430981</name>
</gene>
<keyword evidence="7 13" id="KW-0472">Membrane</keyword>
<dbReference type="InterPro" id="IPR017452">
    <property type="entry name" value="GPCR_Rhodpsn_7TM"/>
</dbReference>
<evidence type="ECO:0000256" key="9">
    <source>
        <dbReference type="ARBA" id="ARBA00023170"/>
    </source>
</evidence>
<feature type="domain" description="G-protein coupled receptors family 1 profile" evidence="14">
    <location>
        <begin position="71"/>
        <end position="250"/>
    </location>
</feature>
<keyword evidence="6 12" id="KW-0297">G-protein coupled receptor</keyword>
<evidence type="ECO:0000256" key="1">
    <source>
        <dbReference type="ARBA" id="ARBA00004651"/>
    </source>
</evidence>
<keyword evidence="9 12" id="KW-0675">Receptor</keyword>
<evidence type="ECO:0000256" key="3">
    <source>
        <dbReference type="ARBA" id="ARBA00022475"/>
    </source>
</evidence>
<dbReference type="Gene3D" id="1.20.1070.10">
    <property type="entry name" value="Rhodopsin 7-helix transmembrane proteins"/>
    <property type="match status" value="1"/>
</dbReference>
<evidence type="ECO:0000313" key="16">
    <source>
        <dbReference type="Proteomes" id="UP000887013"/>
    </source>
</evidence>
<evidence type="ECO:0000256" key="7">
    <source>
        <dbReference type="ARBA" id="ARBA00023136"/>
    </source>
</evidence>
<dbReference type="SUPFAM" id="SSF81321">
    <property type="entry name" value="Family A G protein-coupled receptor-like"/>
    <property type="match status" value="1"/>
</dbReference>
<dbReference type="Proteomes" id="UP000887013">
    <property type="component" value="Unassembled WGS sequence"/>
</dbReference>
<feature type="transmembrane region" description="Helical" evidence="13">
    <location>
        <begin position="50"/>
        <end position="79"/>
    </location>
</feature>
<evidence type="ECO:0000256" key="11">
    <source>
        <dbReference type="ARBA" id="ARBA00023224"/>
    </source>
</evidence>
<comment type="caution">
    <text evidence="15">The sequence shown here is derived from an EMBL/GenBank/DDBJ whole genome shotgun (WGS) entry which is preliminary data.</text>
</comment>
<evidence type="ECO:0000256" key="4">
    <source>
        <dbReference type="ARBA" id="ARBA00022692"/>
    </source>
</evidence>
<keyword evidence="5 13" id="KW-1133">Transmembrane helix</keyword>
<accession>A0A8X6UN57</accession>
<dbReference type="PROSITE" id="PS00237">
    <property type="entry name" value="G_PROTEIN_RECEP_F1_1"/>
    <property type="match status" value="1"/>
</dbReference>
<dbReference type="AlphaFoldDB" id="A0A8X6UN57"/>
<dbReference type="GO" id="GO:0001607">
    <property type="term" value="F:neuromedin U receptor activity"/>
    <property type="evidence" value="ECO:0007669"/>
    <property type="project" value="InterPro"/>
</dbReference>
<feature type="transmembrane region" description="Helical" evidence="13">
    <location>
        <begin position="91"/>
        <end position="109"/>
    </location>
</feature>
<dbReference type="PANTHER" id="PTHR24243:SF208">
    <property type="entry name" value="PYROKININ-1 RECEPTOR"/>
    <property type="match status" value="1"/>
</dbReference>
<dbReference type="PRINTS" id="PR00237">
    <property type="entry name" value="GPCRRHODOPSN"/>
</dbReference>
<feature type="transmembrane region" description="Helical" evidence="13">
    <location>
        <begin position="172"/>
        <end position="199"/>
    </location>
</feature>
<evidence type="ECO:0000259" key="14">
    <source>
        <dbReference type="PROSITE" id="PS50262"/>
    </source>
</evidence>
<dbReference type="InterPro" id="IPR005390">
    <property type="entry name" value="NeuromedU_rcpt"/>
</dbReference>
<sequence>MEALDKSIYDRRNNSSIMNNLTLDMLGKFDTNFTSEESYEFYPEDHEPDFLLTVIPMTIVYSVLFLTGVVGNICTCIVISRNRYMHTATNYYLFSLAISDLLLLVMSLPQEVYELWVPQPYPLGEAMCVIRGFTAETSTYASILTITAFTAERYIAICHPLKSHTWSSLSRAVKIIMVVWTISAMCAVPVSFQFGLLYLKSPTGEDVEGTAVCALKRRMRHAFLISSLLFFWIPQLILFLLYVKIGLRLRVPIPLGKTSIEKDGLAVHGNCNSRAKDKRRISINSNRKGIIKMLVAHERYMMDLVQWIEGCKSPNVTDNSFHRLPFSPLL</sequence>
<comment type="similarity">
    <text evidence="2 12">Belongs to the G-protein coupled receptor 1 family.</text>
</comment>
<dbReference type="GO" id="GO:0005886">
    <property type="term" value="C:plasma membrane"/>
    <property type="evidence" value="ECO:0007669"/>
    <property type="project" value="UniProtKB-SubCell"/>
</dbReference>
<protein>
    <submittedName>
        <fullName evidence="15">Pyrokinin-1 receptor</fullName>
    </submittedName>
</protein>
<keyword evidence="11 12" id="KW-0807">Transducer</keyword>
<proteinExistence type="inferred from homology"/>
<evidence type="ECO:0000256" key="10">
    <source>
        <dbReference type="ARBA" id="ARBA00023180"/>
    </source>
</evidence>
<feature type="transmembrane region" description="Helical" evidence="13">
    <location>
        <begin position="219"/>
        <end position="243"/>
    </location>
</feature>
<dbReference type="OrthoDB" id="5950040at2759"/>
<dbReference type="PRINTS" id="PR01565">
    <property type="entry name" value="NEUROMEDINUR"/>
</dbReference>
<evidence type="ECO:0000256" key="8">
    <source>
        <dbReference type="ARBA" id="ARBA00023157"/>
    </source>
</evidence>
<dbReference type="EMBL" id="BMAW01082879">
    <property type="protein sequence ID" value="GFU31100.1"/>
    <property type="molecule type" value="Genomic_DNA"/>
</dbReference>
<organism evidence="15 16">
    <name type="scientific">Nephila pilipes</name>
    <name type="common">Giant wood spider</name>
    <name type="synonym">Nephila maculata</name>
    <dbReference type="NCBI Taxonomy" id="299642"/>
    <lineage>
        <taxon>Eukaryota</taxon>
        <taxon>Metazoa</taxon>
        <taxon>Ecdysozoa</taxon>
        <taxon>Arthropoda</taxon>
        <taxon>Chelicerata</taxon>
        <taxon>Arachnida</taxon>
        <taxon>Araneae</taxon>
        <taxon>Araneomorphae</taxon>
        <taxon>Entelegynae</taxon>
        <taxon>Araneoidea</taxon>
        <taxon>Nephilidae</taxon>
        <taxon>Nephila</taxon>
    </lineage>
</organism>
<evidence type="ECO:0000256" key="2">
    <source>
        <dbReference type="ARBA" id="ARBA00010663"/>
    </source>
</evidence>
<evidence type="ECO:0000256" key="13">
    <source>
        <dbReference type="SAM" id="Phobius"/>
    </source>
</evidence>
<evidence type="ECO:0000313" key="15">
    <source>
        <dbReference type="EMBL" id="GFU31100.1"/>
    </source>
</evidence>
<dbReference type="InterPro" id="IPR000276">
    <property type="entry name" value="GPCR_Rhodpsn"/>
</dbReference>
<keyword evidence="10" id="KW-0325">Glycoprotein</keyword>
<evidence type="ECO:0000256" key="5">
    <source>
        <dbReference type="ARBA" id="ARBA00022989"/>
    </source>
</evidence>
<keyword evidence="8" id="KW-1015">Disulfide bond</keyword>
<dbReference type="Pfam" id="PF00001">
    <property type="entry name" value="7tm_1"/>
    <property type="match status" value="1"/>
</dbReference>
<name>A0A8X6UN57_NEPPI</name>
<dbReference type="PANTHER" id="PTHR24243">
    <property type="entry name" value="G-PROTEIN COUPLED RECEPTOR"/>
    <property type="match status" value="1"/>
</dbReference>
<keyword evidence="16" id="KW-1185">Reference proteome</keyword>
<reference evidence="15" key="1">
    <citation type="submission" date="2020-08" db="EMBL/GenBank/DDBJ databases">
        <title>Multicomponent nature underlies the extraordinary mechanical properties of spider dragline silk.</title>
        <authorList>
            <person name="Kono N."/>
            <person name="Nakamura H."/>
            <person name="Mori M."/>
            <person name="Yoshida Y."/>
            <person name="Ohtoshi R."/>
            <person name="Malay A.D."/>
            <person name="Moran D.A.P."/>
            <person name="Tomita M."/>
            <person name="Numata K."/>
            <person name="Arakawa K."/>
        </authorList>
    </citation>
    <scope>NUCLEOTIDE SEQUENCE</scope>
</reference>
<keyword evidence="4 12" id="KW-0812">Transmembrane</keyword>
<dbReference type="PROSITE" id="PS50262">
    <property type="entry name" value="G_PROTEIN_RECEP_F1_2"/>
    <property type="match status" value="1"/>
</dbReference>